<reference evidence="8" key="1">
    <citation type="submission" date="2025-08" db="UniProtKB">
        <authorList>
            <consortium name="RefSeq"/>
        </authorList>
    </citation>
    <scope>IDENTIFICATION</scope>
    <source>
        <tissue evidence="8">Testes</tissue>
    </source>
</reference>
<dbReference type="SUPFAM" id="SSF54001">
    <property type="entry name" value="Cysteine proteinases"/>
    <property type="match status" value="1"/>
</dbReference>
<dbReference type="InterPro" id="IPR028889">
    <property type="entry name" value="USP"/>
</dbReference>
<dbReference type="Gene3D" id="3.90.70.10">
    <property type="entry name" value="Cysteine proteinases"/>
    <property type="match status" value="1"/>
</dbReference>
<dbReference type="PANTHER" id="PTHR47022:SF1">
    <property type="entry name" value="BTB AND MATH DOMAIN-CONTAINING PROTEIN 36-RELATED"/>
    <property type="match status" value="1"/>
</dbReference>
<evidence type="ECO:0000259" key="6">
    <source>
        <dbReference type="PROSITE" id="PS50235"/>
    </source>
</evidence>
<dbReference type="CDD" id="cd03772">
    <property type="entry name" value="MATH_HAUSP"/>
    <property type="match status" value="1"/>
</dbReference>
<proteinExistence type="predicted"/>
<dbReference type="InterPro" id="IPR008974">
    <property type="entry name" value="TRAF-like"/>
</dbReference>
<accession>A0ABM0MQN0</accession>
<dbReference type="SMART" id="SM00061">
    <property type="entry name" value="MATH"/>
    <property type="match status" value="1"/>
</dbReference>
<feature type="domain" description="MATH" evidence="5">
    <location>
        <begin position="68"/>
        <end position="196"/>
    </location>
</feature>
<dbReference type="PROSITE" id="PS50144">
    <property type="entry name" value="MATH"/>
    <property type="match status" value="1"/>
</dbReference>
<dbReference type="Pfam" id="PF00443">
    <property type="entry name" value="UCH"/>
    <property type="match status" value="1"/>
</dbReference>
<feature type="compositionally biased region" description="Basic and acidic residues" evidence="4">
    <location>
        <begin position="20"/>
        <end position="29"/>
    </location>
</feature>
<evidence type="ECO:0000256" key="4">
    <source>
        <dbReference type="SAM" id="MobiDB-lite"/>
    </source>
</evidence>
<dbReference type="InterPro" id="IPR002083">
    <property type="entry name" value="MATH/TRAF_dom"/>
</dbReference>
<feature type="compositionally biased region" description="Basic and acidic residues" evidence="4">
    <location>
        <begin position="1"/>
        <end position="13"/>
    </location>
</feature>
<protein>
    <recommendedName>
        <fullName evidence="1">Ubiquitin carboxyl-terminal hydrolase 7</fullName>
    </recommendedName>
    <alternativeName>
        <fullName evidence="3">Ubiquitin thioesterase 7</fullName>
    </alternativeName>
    <alternativeName>
        <fullName evidence="2">Ubiquitin-specific-processing protease 7</fullName>
    </alternativeName>
</protein>
<evidence type="ECO:0000313" key="7">
    <source>
        <dbReference type="Proteomes" id="UP000694865"/>
    </source>
</evidence>
<dbReference type="InterPro" id="IPR018200">
    <property type="entry name" value="USP_CS"/>
</dbReference>
<dbReference type="RefSeq" id="XP_006822321.1">
    <property type="nucleotide sequence ID" value="XM_006822258.1"/>
</dbReference>
<dbReference type="PROSITE" id="PS50235">
    <property type="entry name" value="USP_3"/>
    <property type="match status" value="1"/>
</dbReference>
<dbReference type="Pfam" id="PF22486">
    <property type="entry name" value="MATH_2"/>
    <property type="match status" value="1"/>
</dbReference>
<gene>
    <name evidence="8" type="primary">LOC102805625</name>
</gene>
<feature type="compositionally biased region" description="Acidic residues" evidence="4">
    <location>
        <begin position="48"/>
        <end position="65"/>
    </location>
</feature>
<dbReference type="Gene3D" id="2.60.210.10">
    <property type="entry name" value="Apoptosis, Tumor Necrosis Factor Receptor Associated Protein 2, Chain A"/>
    <property type="match status" value="1"/>
</dbReference>
<dbReference type="SUPFAM" id="SSF49599">
    <property type="entry name" value="TRAF domain-like"/>
    <property type="match status" value="1"/>
</dbReference>
<dbReference type="InterPro" id="IPR001394">
    <property type="entry name" value="Peptidase_C19_UCH"/>
</dbReference>
<dbReference type="PANTHER" id="PTHR47022">
    <property type="entry name" value="BTB AND MATH DOMAIN-CONTAINING PROTEIN 36-RELATED"/>
    <property type="match status" value="1"/>
</dbReference>
<feature type="region of interest" description="Disordered" evidence="4">
    <location>
        <begin position="1"/>
        <end position="66"/>
    </location>
</feature>
<evidence type="ECO:0000313" key="8">
    <source>
        <dbReference type="RefSeq" id="XP_006822321.1"/>
    </source>
</evidence>
<organism evidence="7 8">
    <name type="scientific">Saccoglossus kowalevskii</name>
    <name type="common">Acorn worm</name>
    <dbReference type="NCBI Taxonomy" id="10224"/>
    <lineage>
        <taxon>Eukaryota</taxon>
        <taxon>Metazoa</taxon>
        <taxon>Hemichordata</taxon>
        <taxon>Enteropneusta</taxon>
        <taxon>Harrimaniidae</taxon>
        <taxon>Saccoglossus</taxon>
    </lineage>
</organism>
<keyword evidence="7" id="KW-1185">Reference proteome</keyword>
<sequence length="241" mass="27509">MNHCPEQDQKLSDSEEMDTREENSTDDKQTTNGKVADGTGEKTINGDVNEDDSMQQDEPDDDDESRSEAIFRFTIPNFSKLKETVLSPACMIRNLPWKIMAMPRNSQNTEKQVKTLGFFLQCNADSESTSWSCNAQAELRMLNWKEDGDPFVRKIQHLFYSKENDWGFSHFLSWADILDPEKGYCKDDAITLEVHVVADAPHGVSWDSKKHTGYVGLKNQGATCYMNSLLQTLFFTNTLRK</sequence>
<dbReference type="InterPro" id="IPR038765">
    <property type="entry name" value="Papain-like_cys_pep_sf"/>
</dbReference>
<dbReference type="GeneID" id="102805625"/>
<dbReference type="PROSITE" id="PS00972">
    <property type="entry name" value="USP_1"/>
    <property type="match status" value="1"/>
</dbReference>
<evidence type="ECO:0000256" key="3">
    <source>
        <dbReference type="ARBA" id="ARBA00031508"/>
    </source>
</evidence>
<name>A0ABM0MQN0_SACKO</name>
<dbReference type="Proteomes" id="UP000694865">
    <property type="component" value="Unplaced"/>
</dbReference>
<feature type="non-terminal residue" evidence="8">
    <location>
        <position position="241"/>
    </location>
</feature>
<evidence type="ECO:0000259" key="5">
    <source>
        <dbReference type="PROSITE" id="PS50144"/>
    </source>
</evidence>
<feature type="domain" description="USP" evidence="6">
    <location>
        <begin position="215"/>
        <end position="241"/>
    </location>
</feature>
<evidence type="ECO:0000256" key="1">
    <source>
        <dbReference type="ARBA" id="ARBA00021393"/>
    </source>
</evidence>
<evidence type="ECO:0000256" key="2">
    <source>
        <dbReference type="ARBA" id="ARBA00031500"/>
    </source>
</evidence>